<reference evidence="2" key="2">
    <citation type="submission" date="2016-01" db="EMBL/GenBank/DDBJ databases">
        <authorList>
            <person name="McClelland M."/>
            <person name="Jain A."/>
            <person name="Saraogi P."/>
            <person name="Mendelson R."/>
            <person name="Westerman R."/>
            <person name="SanMiguel P."/>
            <person name="Csonka L."/>
        </authorList>
    </citation>
    <scope>NUCLEOTIDE SEQUENCE</scope>
    <source>
        <strain evidence="2">M63</strain>
    </source>
</reference>
<name>A0A163X3E4_9BACL</name>
<dbReference type="STRING" id="1007103.GCA_000213315_05144"/>
<evidence type="ECO:0000313" key="5">
    <source>
        <dbReference type="Proteomes" id="UP000244184"/>
    </source>
</evidence>
<dbReference type="EMBL" id="PYHP01000033">
    <property type="protein sequence ID" value="PUA38534.1"/>
    <property type="molecule type" value="Genomic_DNA"/>
</dbReference>
<reference evidence="4" key="1">
    <citation type="submission" date="2016-01" db="EMBL/GenBank/DDBJ databases">
        <title>Draft genome of Chromobacterium sp. F49.</title>
        <authorList>
            <person name="Hong K.W."/>
        </authorList>
    </citation>
    <scope>NUCLEOTIDE SEQUENCE [LARGE SCALE GENOMIC DNA]</scope>
    <source>
        <strain evidence="4">M63</strain>
    </source>
</reference>
<feature type="signal peptide" evidence="1">
    <location>
        <begin position="1"/>
        <end position="26"/>
    </location>
</feature>
<evidence type="ECO:0000313" key="3">
    <source>
        <dbReference type="EMBL" id="PUA38534.1"/>
    </source>
</evidence>
<dbReference type="EMBL" id="LQRA01000064">
    <property type="protein sequence ID" value="KZE77250.1"/>
    <property type="molecule type" value="Genomic_DNA"/>
</dbReference>
<keyword evidence="1" id="KW-0732">Signal</keyword>
<evidence type="ECO:0000256" key="1">
    <source>
        <dbReference type="SAM" id="SignalP"/>
    </source>
</evidence>
<evidence type="ECO:0000313" key="4">
    <source>
        <dbReference type="Proteomes" id="UP000076563"/>
    </source>
</evidence>
<dbReference type="AlphaFoldDB" id="A0A163X3E4"/>
<proteinExistence type="predicted"/>
<sequence length="132" mass="14208">MFKRFGIAVVVAAVLFGLALIPQAEAGYGHVFKTGDGKWDGNIKTTSTYNMAEVVLYDLKPNVKASTLKVRLCSRSTGSCTNYKTVGDFEGSYLVSFTYLKPATYDVDVMYTGSGSVSGKLDAIAGREVPKN</sequence>
<dbReference type="Proteomes" id="UP000076563">
    <property type="component" value="Unassembled WGS sequence"/>
</dbReference>
<comment type="caution">
    <text evidence="2">The sequence shown here is derived from an EMBL/GenBank/DDBJ whole genome shotgun (WGS) entry which is preliminary data.</text>
</comment>
<protein>
    <submittedName>
        <fullName evidence="2">Uncharacterized protein</fullName>
    </submittedName>
</protein>
<reference evidence="3 5" key="3">
    <citation type="submission" date="2018-03" db="EMBL/GenBank/DDBJ databases">
        <title>Genome sequence of Paenibacillus elgii strain AC13 an antimicrobial compound producing bacteria.</title>
        <authorList>
            <person name="Kurokawa A.S."/>
            <person name="Araujo J.F."/>
            <person name="Costa R.A."/>
            <person name="Ortega D.B."/>
            <person name="Pires A.S."/>
            <person name="Pappas G.J.Jr."/>
            <person name="Franco O.L."/>
            <person name="Barreto C."/>
            <person name="Magalhaes B.S."/>
            <person name="Kruger R.H."/>
        </authorList>
    </citation>
    <scope>NUCLEOTIDE SEQUENCE [LARGE SCALE GENOMIC DNA]</scope>
    <source>
        <strain evidence="3 5">AC13</strain>
    </source>
</reference>
<accession>A0A163X3E4</accession>
<organism evidence="2 4">
    <name type="scientific">Paenibacillus elgii</name>
    <dbReference type="NCBI Taxonomy" id="189691"/>
    <lineage>
        <taxon>Bacteria</taxon>
        <taxon>Bacillati</taxon>
        <taxon>Bacillota</taxon>
        <taxon>Bacilli</taxon>
        <taxon>Bacillales</taxon>
        <taxon>Paenibacillaceae</taxon>
        <taxon>Paenibacillus</taxon>
    </lineage>
</organism>
<feature type="chain" id="PRO_5044549480" evidence="1">
    <location>
        <begin position="27"/>
        <end position="132"/>
    </location>
</feature>
<keyword evidence="4" id="KW-1185">Reference proteome</keyword>
<evidence type="ECO:0000313" key="2">
    <source>
        <dbReference type="EMBL" id="KZE77250.1"/>
    </source>
</evidence>
<gene>
    <name evidence="2" type="ORF">AV654_21970</name>
    <name evidence="3" type="ORF">C8Z91_13080</name>
</gene>
<dbReference type="RefSeq" id="WP_063183891.1">
    <property type="nucleotide sequence ID" value="NZ_CP121215.1"/>
</dbReference>
<dbReference type="OrthoDB" id="2654780at2"/>
<dbReference type="Proteomes" id="UP000244184">
    <property type="component" value="Unassembled WGS sequence"/>
</dbReference>